<dbReference type="OrthoDB" id="9805462at2"/>
<evidence type="ECO:0000313" key="4">
    <source>
        <dbReference type="EMBL" id="PJZ70353.1"/>
    </source>
</evidence>
<dbReference type="RefSeq" id="WP_100713315.1">
    <property type="nucleotide sequence ID" value="NZ_NPDY01000004.1"/>
</dbReference>
<accession>A0A2M9ZLD8</accession>
<dbReference type="NCBIfam" id="NF003843">
    <property type="entry name" value="PRK05422.1"/>
    <property type="match status" value="1"/>
</dbReference>
<dbReference type="EMBL" id="NPDY01000004">
    <property type="protein sequence ID" value="PJZ70353.1"/>
    <property type="molecule type" value="Genomic_DNA"/>
</dbReference>
<dbReference type="InterPro" id="IPR000037">
    <property type="entry name" value="SsrA-bd_prot"/>
</dbReference>
<dbReference type="PANTHER" id="PTHR30308">
    <property type="entry name" value="TMRNA-BINDING COMPONENT OF TRANS-TRANSLATION TAGGING COMPLEX"/>
    <property type="match status" value="1"/>
</dbReference>
<dbReference type="GO" id="GO:0070929">
    <property type="term" value="P:trans-translation"/>
    <property type="evidence" value="ECO:0007669"/>
    <property type="project" value="UniProtKB-UniRule"/>
</dbReference>
<dbReference type="CDD" id="cd09294">
    <property type="entry name" value="SmpB"/>
    <property type="match status" value="1"/>
</dbReference>
<dbReference type="Proteomes" id="UP000231990">
    <property type="component" value="Unassembled WGS sequence"/>
</dbReference>
<dbReference type="Gene3D" id="2.40.280.10">
    <property type="match status" value="1"/>
</dbReference>
<dbReference type="Proteomes" id="UP000231962">
    <property type="component" value="Unassembled WGS sequence"/>
</dbReference>
<keyword evidence="6" id="KW-1185">Reference proteome</keyword>
<proteinExistence type="inferred from homology"/>
<evidence type="ECO:0000313" key="5">
    <source>
        <dbReference type="EMBL" id="PJZ72763.1"/>
    </source>
</evidence>
<protein>
    <recommendedName>
        <fullName evidence="3">SsrA-binding protein</fullName>
    </recommendedName>
    <alternativeName>
        <fullName evidence="3">Small protein B</fullName>
    </alternativeName>
</protein>
<dbReference type="Pfam" id="PF01668">
    <property type="entry name" value="SmpB"/>
    <property type="match status" value="1"/>
</dbReference>
<comment type="subcellular location">
    <subcellularLocation>
        <location evidence="3">Cytoplasm</location>
    </subcellularLocation>
    <text evidence="3">The tmRNA-SmpB complex associates with stalled 70S ribosomes.</text>
</comment>
<comment type="caution">
    <text evidence="5">The sequence shown here is derived from an EMBL/GenBank/DDBJ whole genome shotgun (WGS) entry which is preliminary data.</text>
</comment>
<keyword evidence="1 3" id="KW-0963">Cytoplasm</keyword>
<dbReference type="InterPro" id="IPR023620">
    <property type="entry name" value="SmpB"/>
</dbReference>
<dbReference type="InterPro" id="IPR020081">
    <property type="entry name" value="SsrA-bd_prot_CS"/>
</dbReference>
<dbReference type="AlphaFoldDB" id="A0A2M9ZLD8"/>
<dbReference type="EMBL" id="NPDZ01000007">
    <property type="protein sequence ID" value="PJZ72763.1"/>
    <property type="molecule type" value="Genomic_DNA"/>
</dbReference>
<keyword evidence="2 3" id="KW-0694">RNA-binding</keyword>
<sequence length="161" mass="18443">MGKKKEAENQGPQPLVNKKARFNFELISFIEAGIVLSGSEVKSLREKKANLTDAFAKIKNGEVFLESFSITPYKNGGYANHPEIRPRKLLLHKKEIDKLERQVKEKGLVLVATKIYFKDRKWVKVELALAKPKKLYDKREDLKKSDAKVEIARALKAKNYS</sequence>
<dbReference type="GO" id="GO:0070930">
    <property type="term" value="P:trans-translation-dependent protein tagging"/>
    <property type="evidence" value="ECO:0007669"/>
    <property type="project" value="TreeGrafter"/>
</dbReference>
<evidence type="ECO:0000256" key="2">
    <source>
        <dbReference type="ARBA" id="ARBA00022884"/>
    </source>
</evidence>
<evidence type="ECO:0000313" key="7">
    <source>
        <dbReference type="Proteomes" id="UP000231990"/>
    </source>
</evidence>
<dbReference type="NCBIfam" id="TIGR00086">
    <property type="entry name" value="smpB"/>
    <property type="match status" value="1"/>
</dbReference>
<dbReference type="GO" id="GO:0003723">
    <property type="term" value="F:RNA binding"/>
    <property type="evidence" value="ECO:0007669"/>
    <property type="project" value="UniProtKB-UniRule"/>
</dbReference>
<name>A0A2M9ZLD8_9LEPT</name>
<evidence type="ECO:0000256" key="1">
    <source>
        <dbReference type="ARBA" id="ARBA00022490"/>
    </source>
</evidence>
<dbReference type="PANTHER" id="PTHR30308:SF2">
    <property type="entry name" value="SSRA-BINDING PROTEIN"/>
    <property type="match status" value="1"/>
</dbReference>
<reference evidence="6 7" key="1">
    <citation type="submission" date="2017-07" db="EMBL/GenBank/DDBJ databases">
        <title>Leptospira spp. isolated from tropical soils.</title>
        <authorList>
            <person name="Thibeaux R."/>
            <person name="Iraola G."/>
            <person name="Ferres I."/>
            <person name="Bierque E."/>
            <person name="Girault D."/>
            <person name="Soupe-Gilbert M.-E."/>
            <person name="Picardeau M."/>
            <person name="Goarant C."/>
        </authorList>
    </citation>
    <scope>NUCLEOTIDE SEQUENCE [LARGE SCALE GENOMIC DNA]</scope>
    <source>
        <strain evidence="5 7">FH1-B-B1</strain>
        <strain evidence="4 6">FH1-B-C1</strain>
    </source>
</reference>
<dbReference type="PROSITE" id="PS01317">
    <property type="entry name" value="SSRP"/>
    <property type="match status" value="1"/>
</dbReference>
<gene>
    <name evidence="3 5" type="primary">smpB</name>
    <name evidence="4" type="ORF">CH360_07115</name>
    <name evidence="5" type="ORF">CH373_11855</name>
</gene>
<evidence type="ECO:0000256" key="3">
    <source>
        <dbReference type="HAMAP-Rule" id="MF_00023"/>
    </source>
</evidence>
<organism evidence="5 7">
    <name type="scientific">Leptospira perolatii</name>
    <dbReference type="NCBI Taxonomy" id="2023191"/>
    <lineage>
        <taxon>Bacteria</taxon>
        <taxon>Pseudomonadati</taxon>
        <taxon>Spirochaetota</taxon>
        <taxon>Spirochaetia</taxon>
        <taxon>Leptospirales</taxon>
        <taxon>Leptospiraceae</taxon>
        <taxon>Leptospira</taxon>
    </lineage>
</organism>
<dbReference type="GO" id="GO:0005829">
    <property type="term" value="C:cytosol"/>
    <property type="evidence" value="ECO:0007669"/>
    <property type="project" value="TreeGrafter"/>
</dbReference>
<comment type="function">
    <text evidence="3">Required for rescue of stalled ribosomes mediated by trans-translation. Binds to transfer-messenger RNA (tmRNA), required for stable association of tmRNA with ribosomes. tmRNA and SmpB together mimic tRNA shape, replacing the anticodon stem-loop with SmpB. tmRNA is encoded by the ssrA gene; the 2 termini fold to resemble tRNA(Ala) and it encodes a 'tag peptide', a short internal open reading frame. During trans-translation Ala-aminoacylated tmRNA acts like a tRNA, entering the A-site of stalled ribosomes, displacing the stalled mRNA. The ribosome then switches to translate the ORF on the tmRNA; the nascent peptide is terminated with the 'tag peptide' encoded by the tmRNA and targeted for degradation. The ribosome is freed to recommence translation, which seems to be the essential function of trans-translation.</text>
</comment>
<evidence type="ECO:0000313" key="6">
    <source>
        <dbReference type="Proteomes" id="UP000231962"/>
    </source>
</evidence>
<comment type="similarity">
    <text evidence="3">Belongs to the SmpB family.</text>
</comment>
<dbReference type="SUPFAM" id="SSF74982">
    <property type="entry name" value="Small protein B (SmpB)"/>
    <property type="match status" value="1"/>
</dbReference>
<dbReference type="HAMAP" id="MF_00023">
    <property type="entry name" value="SmpB"/>
    <property type="match status" value="1"/>
</dbReference>